<dbReference type="RefSeq" id="WP_127119851.1">
    <property type="nucleotide sequence ID" value="NZ_CP035033.1"/>
</dbReference>
<gene>
    <name evidence="4 6" type="primary">lptA</name>
    <name evidence="6" type="ORF">EPV75_05515</name>
</gene>
<feature type="domain" description="Organic solvent tolerance-like N-terminal" evidence="5">
    <location>
        <begin position="40"/>
        <end position="151"/>
    </location>
</feature>
<dbReference type="GO" id="GO:0001530">
    <property type="term" value="F:lipopolysaccharide binding"/>
    <property type="evidence" value="ECO:0007669"/>
    <property type="project" value="InterPro"/>
</dbReference>
<feature type="signal peptide" evidence="4">
    <location>
        <begin position="1"/>
        <end position="25"/>
    </location>
</feature>
<dbReference type="KEGG" id="htr:EPV75_05515"/>
<dbReference type="PANTHER" id="PTHR36504:SF1">
    <property type="entry name" value="LIPOPOLYSACCHARIDE EXPORT SYSTEM PROTEIN LPTA"/>
    <property type="match status" value="1"/>
</dbReference>
<dbReference type="GO" id="GO:0009279">
    <property type="term" value="C:cell outer membrane"/>
    <property type="evidence" value="ECO:0007669"/>
    <property type="project" value="TreeGrafter"/>
</dbReference>
<evidence type="ECO:0000256" key="3">
    <source>
        <dbReference type="ARBA" id="ARBA00022764"/>
    </source>
</evidence>
<dbReference type="AlphaFoldDB" id="A0A410H2M0"/>
<dbReference type="EMBL" id="CP035033">
    <property type="protein sequence ID" value="QAB15162.1"/>
    <property type="molecule type" value="Genomic_DNA"/>
</dbReference>
<organism evidence="6 7">
    <name type="scientific">Hydrogenovibrio thermophilus</name>
    <dbReference type="NCBI Taxonomy" id="265883"/>
    <lineage>
        <taxon>Bacteria</taxon>
        <taxon>Pseudomonadati</taxon>
        <taxon>Pseudomonadota</taxon>
        <taxon>Gammaproteobacteria</taxon>
        <taxon>Thiotrichales</taxon>
        <taxon>Piscirickettsiaceae</taxon>
        <taxon>Hydrogenovibrio</taxon>
    </lineage>
</organism>
<keyword evidence="7" id="KW-1185">Reference proteome</keyword>
<dbReference type="PANTHER" id="PTHR36504">
    <property type="entry name" value="LIPOPOLYSACCHARIDE EXPORT SYSTEM PROTEIN LPTA"/>
    <property type="match status" value="1"/>
</dbReference>
<dbReference type="Pfam" id="PF03968">
    <property type="entry name" value="LptD_N"/>
    <property type="match status" value="1"/>
</dbReference>
<dbReference type="GO" id="GO:0043165">
    <property type="term" value="P:Gram-negative-bacterium-type cell outer membrane assembly"/>
    <property type="evidence" value="ECO:0007669"/>
    <property type="project" value="UniProtKB-UniRule"/>
</dbReference>
<dbReference type="InterPro" id="IPR005653">
    <property type="entry name" value="OstA-like_N"/>
</dbReference>
<dbReference type="GO" id="GO:0015920">
    <property type="term" value="P:lipopolysaccharide transport"/>
    <property type="evidence" value="ECO:0007669"/>
    <property type="project" value="UniProtKB-UniRule"/>
</dbReference>
<keyword evidence="1 4" id="KW-0813">Transport</keyword>
<dbReference type="Gene3D" id="2.60.450.10">
    <property type="entry name" value="Lipopolysaccharide (LPS) transport protein A like domain"/>
    <property type="match status" value="1"/>
</dbReference>
<sequence precursor="true">MQKQPTLLSYFFAALLCLPAANVLSADSQPENDESTLPVEVTADKLVSQEQKGESVYTGNVIITQGTTVIKGDKVTLHHPDRKLAKAIVIGQPATFKRFLPEEQKWVNGHADQITYDTEQKTVLLEGDAYVNQEGQNSISGPKIYYDLTKKTLSAYGDRDEKQRVKVIFQPEDEAQKDAP</sequence>
<dbReference type="HAMAP" id="MF_01914">
    <property type="entry name" value="LPS_assembly_LptA"/>
    <property type="match status" value="1"/>
</dbReference>
<dbReference type="Proteomes" id="UP000285478">
    <property type="component" value="Chromosome"/>
</dbReference>
<comment type="subunit">
    <text evidence="4">Component of the lipopolysaccharide transport and assembly complex.</text>
</comment>
<feature type="chain" id="PRO_5019594494" description="Lipopolysaccharide export system protein LptA" evidence="4">
    <location>
        <begin position="26"/>
        <end position="180"/>
    </location>
</feature>
<comment type="subcellular location">
    <subcellularLocation>
        <location evidence="4">Periplasm</location>
    </subcellularLocation>
</comment>
<proteinExistence type="inferred from homology"/>
<protein>
    <recommendedName>
        <fullName evidence="4">Lipopolysaccharide export system protein LptA</fullName>
    </recommendedName>
</protein>
<evidence type="ECO:0000256" key="1">
    <source>
        <dbReference type="ARBA" id="ARBA00022448"/>
    </source>
</evidence>
<evidence type="ECO:0000256" key="4">
    <source>
        <dbReference type="HAMAP-Rule" id="MF_01914"/>
    </source>
</evidence>
<keyword evidence="3 4" id="KW-0574">Periplasm</keyword>
<keyword evidence="2 4" id="KW-0732">Signal</keyword>
<accession>A0A410H2M0</accession>
<dbReference type="GO" id="GO:0030288">
    <property type="term" value="C:outer membrane-bounded periplasmic space"/>
    <property type="evidence" value="ECO:0007669"/>
    <property type="project" value="TreeGrafter"/>
</dbReference>
<dbReference type="GO" id="GO:0017089">
    <property type="term" value="F:glycolipid transfer activity"/>
    <property type="evidence" value="ECO:0007669"/>
    <property type="project" value="TreeGrafter"/>
</dbReference>
<evidence type="ECO:0000259" key="5">
    <source>
        <dbReference type="Pfam" id="PF03968"/>
    </source>
</evidence>
<evidence type="ECO:0000313" key="6">
    <source>
        <dbReference type="EMBL" id="QAB15162.1"/>
    </source>
</evidence>
<reference evidence="6 7" key="1">
    <citation type="journal article" date="2018" name="Environ. Microbiol.">
        <title>Genomes of ubiquitous marine and hypersaline Hydrogenovibrio, Thiomicrorhabdus and Thiomicrospira spp. encode a diversity of mechanisms to sustain chemolithoautotrophy in heterogeneous environments.</title>
        <authorList>
            <person name="Scott K.M."/>
            <person name="Williams J."/>
            <person name="Porter C.M.B."/>
            <person name="Russel S."/>
            <person name="Harmer T.L."/>
            <person name="Paul J.H."/>
            <person name="Antonen K.M."/>
            <person name="Bridges M.K."/>
            <person name="Camper G.J."/>
            <person name="Campla C.K."/>
            <person name="Casella L.G."/>
            <person name="Chase E."/>
            <person name="Conrad J.W."/>
            <person name="Cruz M.C."/>
            <person name="Dunlap D.S."/>
            <person name="Duran L."/>
            <person name="Fahsbender E.M."/>
            <person name="Goldsmith D.B."/>
            <person name="Keeley R.F."/>
            <person name="Kondoff M.R."/>
            <person name="Kussy B.I."/>
            <person name="Lane M.K."/>
            <person name="Lawler S."/>
            <person name="Leigh B.A."/>
            <person name="Lewis C."/>
            <person name="Lostal L.M."/>
            <person name="Marking D."/>
            <person name="Mancera P.A."/>
            <person name="McClenthan E.C."/>
            <person name="McIntyre E.A."/>
            <person name="Mine J.A."/>
            <person name="Modi S."/>
            <person name="Moore B.D."/>
            <person name="Morgan W.A."/>
            <person name="Nelson K.M."/>
            <person name="Nguyen K.N."/>
            <person name="Ogburn N."/>
            <person name="Parrino D.G."/>
            <person name="Pedapudi A.D."/>
            <person name="Pelham R.P."/>
            <person name="Preece A.M."/>
            <person name="Rampersad E.A."/>
            <person name="Richardson J.C."/>
            <person name="Rodgers C.M."/>
            <person name="Schaffer B.L."/>
            <person name="Sheridan N.E."/>
            <person name="Solone M.R."/>
            <person name="Staley Z.R."/>
            <person name="Tabuchi M."/>
            <person name="Waide R.J."/>
            <person name="Wanjugi P.W."/>
            <person name="Young S."/>
            <person name="Clum A."/>
            <person name="Daum C."/>
            <person name="Huntemann M."/>
            <person name="Ivanova N."/>
            <person name="Kyrpides N."/>
            <person name="Mikhailova N."/>
            <person name="Palaniappan K."/>
            <person name="Pillay M."/>
            <person name="Reddy T.B.K."/>
            <person name="Shapiro N."/>
            <person name="Stamatis D."/>
            <person name="Varghese N."/>
            <person name="Woyke T."/>
            <person name="Boden R."/>
            <person name="Freyermuth S.K."/>
            <person name="Kerfeld C.A."/>
        </authorList>
    </citation>
    <scope>NUCLEOTIDE SEQUENCE [LARGE SCALE GENOMIC DNA]</scope>
    <source>
        <strain evidence="6 7">JR-2</strain>
    </source>
</reference>
<comment type="function">
    <text evidence="4">Involved in the assembly of lipopolysaccharide (LPS). Required for the translocation of LPS from the inner membrane to the outer membrane. May form a bridge between the inner membrane and the outer membrane, via interactions with LptC and LptD, thereby facilitating LPS transfer across the periplasm.</text>
</comment>
<dbReference type="NCBIfam" id="TIGR03002">
    <property type="entry name" value="outer_YhbN_LptA"/>
    <property type="match status" value="1"/>
</dbReference>
<dbReference type="InterPro" id="IPR052037">
    <property type="entry name" value="LPS_export_LptA"/>
</dbReference>
<dbReference type="InterPro" id="IPR014340">
    <property type="entry name" value="LptA"/>
</dbReference>
<evidence type="ECO:0000313" key="7">
    <source>
        <dbReference type="Proteomes" id="UP000285478"/>
    </source>
</evidence>
<comment type="similarity">
    <text evidence="4">Belongs to the LptA family.</text>
</comment>
<name>A0A410H2M0_9GAMM</name>
<evidence type="ECO:0000256" key="2">
    <source>
        <dbReference type="ARBA" id="ARBA00022729"/>
    </source>
</evidence>